<feature type="domain" description="HTH merR-type" evidence="3">
    <location>
        <begin position="12"/>
        <end position="81"/>
    </location>
</feature>
<accession>A0ABS7Q410</accession>
<dbReference type="InterPro" id="IPR009061">
    <property type="entry name" value="DNA-bd_dom_put_sf"/>
</dbReference>
<proteinExistence type="predicted"/>
<dbReference type="Proteomes" id="UP000778578">
    <property type="component" value="Unassembled WGS sequence"/>
</dbReference>
<dbReference type="PANTHER" id="PTHR30204">
    <property type="entry name" value="REDOX-CYCLING DRUG-SENSING TRANSCRIPTIONAL ACTIVATOR SOXR"/>
    <property type="match status" value="1"/>
</dbReference>
<dbReference type="InterPro" id="IPR000551">
    <property type="entry name" value="MerR-type_HTH_dom"/>
</dbReference>
<dbReference type="PRINTS" id="PR00040">
    <property type="entry name" value="HTHMERR"/>
</dbReference>
<evidence type="ECO:0000313" key="4">
    <source>
        <dbReference type="EMBL" id="MBY8877903.1"/>
    </source>
</evidence>
<dbReference type="EMBL" id="JAINZZ010000008">
    <property type="protein sequence ID" value="MBY8877903.1"/>
    <property type="molecule type" value="Genomic_DNA"/>
</dbReference>
<organism evidence="4 5">
    <name type="scientific">Actinacidiphila acidipaludis</name>
    <dbReference type="NCBI Taxonomy" id="2873382"/>
    <lineage>
        <taxon>Bacteria</taxon>
        <taxon>Bacillati</taxon>
        <taxon>Actinomycetota</taxon>
        <taxon>Actinomycetes</taxon>
        <taxon>Kitasatosporales</taxon>
        <taxon>Streptomycetaceae</taxon>
        <taxon>Actinacidiphila</taxon>
    </lineage>
</organism>
<evidence type="ECO:0000256" key="2">
    <source>
        <dbReference type="SAM" id="MobiDB-lite"/>
    </source>
</evidence>
<name>A0ABS7Q410_9ACTN</name>
<dbReference type="Pfam" id="PF13411">
    <property type="entry name" value="MerR_1"/>
    <property type="match status" value="1"/>
</dbReference>
<evidence type="ECO:0000256" key="1">
    <source>
        <dbReference type="ARBA" id="ARBA00023125"/>
    </source>
</evidence>
<dbReference type="PROSITE" id="PS50937">
    <property type="entry name" value="HTH_MERR_2"/>
    <property type="match status" value="1"/>
</dbReference>
<keyword evidence="5" id="KW-1185">Reference proteome</keyword>
<dbReference type="SUPFAM" id="SSF46955">
    <property type="entry name" value="Putative DNA-binding domain"/>
    <property type="match status" value="1"/>
</dbReference>
<keyword evidence="1" id="KW-0238">DNA-binding</keyword>
<dbReference type="RefSeq" id="WP_222962053.1">
    <property type="nucleotide sequence ID" value="NZ_JAINZZ010000008.1"/>
</dbReference>
<gene>
    <name evidence="4" type="ORF">K7862_09720</name>
</gene>
<sequence>MDDEDPAGDGPLYAIGELARRTGLTVKTVRFYSDRGIVTPAARTAAGYRRYGADAVARLDLVRTLRELGLDLATVRRVADRELPLSEVAATHAAALDVQIRVLRLRRAVLAQMAHRGLDPEELTLVHRLARLSADERTRLVGAFLDEVFQEHAADPAFGAAVRSLTAQLPDDAEPARVEAWVELAELSGDPGFRSHMRRLVAEEAAERDRRLGGARAVRPDLAATVQAVVAPAVAAGVEPGSPEAEPFVRALTAGCAEFLGAGPDPAAPYAPDGPDAPDADDGPASECGGPGGGAPATGPHTRLLLRLRQLNDPRRERYVRLLAVVNAWPAPRSLAPVLDWSLRALALTPPSAEPRSAPAGG</sequence>
<evidence type="ECO:0000259" key="3">
    <source>
        <dbReference type="PROSITE" id="PS50937"/>
    </source>
</evidence>
<feature type="compositionally biased region" description="Low complexity" evidence="2">
    <location>
        <begin position="263"/>
        <end position="274"/>
    </location>
</feature>
<reference evidence="4 5" key="1">
    <citation type="submission" date="2021-08" db="EMBL/GenBank/DDBJ databases">
        <title>WGS of actinomycetes from Thailand.</title>
        <authorList>
            <person name="Thawai C."/>
        </authorList>
    </citation>
    <scope>NUCLEOTIDE SEQUENCE [LARGE SCALE GENOMIC DNA]</scope>
    <source>
        <strain evidence="4 5">PLK6-54</strain>
    </source>
</reference>
<dbReference type="PANTHER" id="PTHR30204:SF93">
    <property type="entry name" value="HTH MERR-TYPE DOMAIN-CONTAINING PROTEIN"/>
    <property type="match status" value="1"/>
</dbReference>
<dbReference type="InterPro" id="IPR047057">
    <property type="entry name" value="MerR_fam"/>
</dbReference>
<dbReference type="Gene3D" id="1.10.1660.10">
    <property type="match status" value="1"/>
</dbReference>
<evidence type="ECO:0000313" key="5">
    <source>
        <dbReference type="Proteomes" id="UP000778578"/>
    </source>
</evidence>
<protein>
    <submittedName>
        <fullName evidence="4">MerR family transcriptional regulator</fullName>
    </submittedName>
</protein>
<dbReference type="SMART" id="SM00422">
    <property type="entry name" value="HTH_MERR"/>
    <property type="match status" value="1"/>
</dbReference>
<dbReference type="CDD" id="cd00592">
    <property type="entry name" value="HTH_MerR-like"/>
    <property type="match status" value="1"/>
</dbReference>
<feature type="region of interest" description="Disordered" evidence="2">
    <location>
        <begin position="263"/>
        <end position="301"/>
    </location>
</feature>
<comment type="caution">
    <text evidence="4">The sequence shown here is derived from an EMBL/GenBank/DDBJ whole genome shotgun (WGS) entry which is preliminary data.</text>
</comment>